<dbReference type="GO" id="GO:0005506">
    <property type="term" value="F:iron ion binding"/>
    <property type="evidence" value="ECO:0007669"/>
    <property type="project" value="InterPro"/>
</dbReference>
<dbReference type="InterPro" id="IPR010980">
    <property type="entry name" value="Cyt_c/b562"/>
</dbReference>
<name>A0A345D9T3_9BURK</name>
<keyword evidence="5" id="KW-1185">Reference proteome</keyword>
<dbReference type="AlphaFoldDB" id="A0A345D9T3"/>
<evidence type="ECO:0000313" key="4">
    <source>
        <dbReference type="EMBL" id="AXF85121.1"/>
    </source>
</evidence>
<dbReference type="GO" id="GO:0022900">
    <property type="term" value="P:electron transport chain"/>
    <property type="evidence" value="ECO:0007669"/>
    <property type="project" value="InterPro"/>
</dbReference>
<dbReference type="PROSITE" id="PS51257">
    <property type="entry name" value="PROKAR_LIPOPROTEIN"/>
    <property type="match status" value="1"/>
</dbReference>
<dbReference type="GO" id="GO:0020037">
    <property type="term" value="F:heme binding"/>
    <property type="evidence" value="ECO:0007669"/>
    <property type="project" value="InterPro"/>
</dbReference>
<evidence type="ECO:0000256" key="2">
    <source>
        <dbReference type="ARBA" id="ARBA00022729"/>
    </source>
</evidence>
<reference evidence="5" key="1">
    <citation type="submission" date="2018-07" db="EMBL/GenBank/DDBJ databases">
        <authorList>
            <person name="Kim H."/>
        </authorList>
    </citation>
    <scope>NUCLEOTIDE SEQUENCE [LARGE SCALE GENOMIC DNA]</scope>
    <source>
        <strain evidence="5">F02</strain>
    </source>
</reference>
<protein>
    <submittedName>
        <fullName evidence="4">Uncharacterized protein</fullName>
    </submittedName>
</protein>
<sequence length="139" mass="15085">MISTRIQTFKKSFTVGLSMVALGLVACTTPTYTNTPAVSIKTSMQGMGAAFKAAMESTTMAQFNTQAALFQYNLMNANNSTYNGTLEEQALYRQGMMEMKIGLAELNAAIVKNDLARSKAALSSLLVIRGKYHPLLKKS</sequence>
<dbReference type="Proteomes" id="UP000252182">
    <property type="component" value="Chromosome"/>
</dbReference>
<comment type="similarity">
    <text evidence="1">Belongs to the cytochrome b562 family.</text>
</comment>
<dbReference type="Pfam" id="PF07361">
    <property type="entry name" value="Cytochrom_B562"/>
    <property type="match status" value="1"/>
</dbReference>
<organism evidence="4 5">
    <name type="scientific">Ephemeroptericola cinctiostellae</name>
    <dbReference type="NCBI Taxonomy" id="2268024"/>
    <lineage>
        <taxon>Bacteria</taxon>
        <taxon>Pseudomonadati</taxon>
        <taxon>Pseudomonadota</taxon>
        <taxon>Betaproteobacteria</taxon>
        <taxon>Burkholderiales</taxon>
        <taxon>Burkholderiaceae</taxon>
        <taxon>Ephemeroptericola</taxon>
    </lineage>
</organism>
<dbReference type="KEGG" id="hyf:DTO96_100840"/>
<accession>A0A345D9T3</accession>
<feature type="signal peptide" evidence="3">
    <location>
        <begin position="1"/>
        <end position="26"/>
    </location>
</feature>
<evidence type="ECO:0000256" key="3">
    <source>
        <dbReference type="SAM" id="SignalP"/>
    </source>
</evidence>
<feature type="chain" id="PRO_5016557993" evidence="3">
    <location>
        <begin position="27"/>
        <end position="139"/>
    </location>
</feature>
<dbReference type="Gene3D" id="1.20.120.10">
    <property type="entry name" value="Cytochrome c/b562"/>
    <property type="match status" value="1"/>
</dbReference>
<proteinExistence type="inferred from homology"/>
<dbReference type="RefSeq" id="WP_157964320.1">
    <property type="nucleotide sequence ID" value="NZ_CP031124.1"/>
</dbReference>
<dbReference type="GO" id="GO:0042597">
    <property type="term" value="C:periplasmic space"/>
    <property type="evidence" value="ECO:0007669"/>
    <property type="project" value="InterPro"/>
</dbReference>
<dbReference type="GO" id="GO:0009055">
    <property type="term" value="F:electron transfer activity"/>
    <property type="evidence" value="ECO:0007669"/>
    <property type="project" value="InterPro"/>
</dbReference>
<keyword evidence="2 3" id="KW-0732">Signal</keyword>
<dbReference type="SUPFAM" id="SSF47175">
    <property type="entry name" value="Cytochromes"/>
    <property type="match status" value="1"/>
</dbReference>
<gene>
    <name evidence="4" type="ORF">DTO96_100840</name>
</gene>
<dbReference type="EMBL" id="CP031124">
    <property type="protein sequence ID" value="AXF85121.1"/>
    <property type="molecule type" value="Genomic_DNA"/>
</dbReference>
<dbReference type="InterPro" id="IPR009155">
    <property type="entry name" value="Cyt_b562"/>
</dbReference>
<evidence type="ECO:0000256" key="1">
    <source>
        <dbReference type="ARBA" id="ARBA00005523"/>
    </source>
</evidence>
<evidence type="ECO:0000313" key="5">
    <source>
        <dbReference type="Proteomes" id="UP000252182"/>
    </source>
</evidence>